<dbReference type="Proteomes" id="UP000271426">
    <property type="component" value="Chromosome"/>
</dbReference>
<evidence type="ECO:0000313" key="4">
    <source>
        <dbReference type="Proteomes" id="UP000271426"/>
    </source>
</evidence>
<feature type="chain" id="PRO_5038663506" description="Lipoprotein" evidence="2">
    <location>
        <begin position="19"/>
        <end position="194"/>
    </location>
</feature>
<sequence precursor="true">MKTAKIAAYLLVPALALGACSNDSDDANSAKQESSQTQENAGSNDAPNNASNDKRAALGERVETSIQPENDIFMTVNSVDFASECKFGVAEFQEAPQVGPDQEIMQISGVFEVERYEGPMAQVLPAMPGTPMVVTADGFTQDAETLVSCAAPDDGQQNWSTPTPVGSKVKVFGEFLVPKGTEEVIIDGMRFPTS</sequence>
<accession>A0A3G6J1R5</accession>
<name>A0A3G6J1R5_9CORY</name>
<keyword evidence="4" id="KW-1185">Reference proteome</keyword>
<dbReference type="RefSeq" id="WP_123960950.1">
    <property type="nucleotide sequence ID" value="NZ_CP033898.1"/>
</dbReference>
<dbReference type="AlphaFoldDB" id="A0A3G6J1R5"/>
<evidence type="ECO:0000256" key="2">
    <source>
        <dbReference type="SAM" id="SignalP"/>
    </source>
</evidence>
<dbReference type="OrthoDB" id="4426827at2"/>
<evidence type="ECO:0000313" key="3">
    <source>
        <dbReference type="EMBL" id="AZA10084.1"/>
    </source>
</evidence>
<organism evidence="3 4">
    <name type="scientific">Corynebacterium pseudopelargi</name>
    <dbReference type="NCBI Taxonomy" id="2080757"/>
    <lineage>
        <taxon>Bacteria</taxon>
        <taxon>Bacillati</taxon>
        <taxon>Actinomycetota</taxon>
        <taxon>Actinomycetes</taxon>
        <taxon>Mycobacteriales</taxon>
        <taxon>Corynebacteriaceae</taxon>
        <taxon>Corynebacterium</taxon>
    </lineage>
</organism>
<reference evidence="3 4" key="1">
    <citation type="submission" date="2018-11" db="EMBL/GenBank/DDBJ databases">
        <authorList>
            <person name="Kleinhagauer T."/>
            <person name="Glaeser S.P."/>
            <person name="Spergser J."/>
            <person name="Ruckert C."/>
            <person name="Kaempfer P."/>
            <person name="Busse H.-J."/>
        </authorList>
    </citation>
    <scope>NUCLEOTIDE SEQUENCE [LARGE SCALE GENOMIC DNA]</scope>
    <source>
        <strain evidence="3 4">812CH</strain>
    </source>
</reference>
<protein>
    <recommendedName>
        <fullName evidence="5">Lipoprotein</fullName>
    </recommendedName>
</protein>
<dbReference type="EMBL" id="CP033898">
    <property type="protein sequence ID" value="AZA10084.1"/>
    <property type="molecule type" value="Genomic_DNA"/>
</dbReference>
<proteinExistence type="predicted"/>
<feature type="region of interest" description="Disordered" evidence="1">
    <location>
        <begin position="22"/>
        <end position="53"/>
    </location>
</feature>
<gene>
    <name evidence="3" type="ORF">CPPEL_09905</name>
</gene>
<evidence type="ECO:0000256" key="1">
    <source>
        <dbReference type="SAM" id="MobiDB-lite"/>
    </source>
</evidence>
<feature type="signal peptide" evidence="2">
    <location>
        <begin position="1"/>
        <end position="18"/>
    </location>
</feature>
<evidence type="ECO:0008006" key="5">
    <source>
        <dbReference type="Google" id="ProtNLM"/>
    </source>
</evidence>
<keyword evidence="2" id="KW-0732">Signal</keyword>
<dbReference type="KEGG" id="cpso:CPPEL_09905"/>
<dbReference type="PROSITE" id="PS51257">
    <property type="entry name" value="PROKAR_LIPOPROTEIN"/>
    <property type="match status" value="1"/>
</dbReference>
<feature type="compositionally biased region" description="Polar residues" evidence="1">
    <location>
        <begin position="27"/>
        <end position="51"/>
    </location>
</feature>